<organism evidence="1 2">
    <name type="scientific">Hibiscus sabdariffa</name>
    <name type="common">roselle</name>
    <dbReference type="NCBI Taxonomy" id="183260"/>
    <lineage>
        <taxon>Eukaryota</taxon>
        <taxon>Viridiplantae</taxon>
        <taxon>Streptophyta</taxon>
        <taxon>Embryophyta</taxon>
        <taxon>Tracheophyta</taxon>
        <taxon>Spermatophyta</taxon>
        <taxon>Magnoliopsida</taxon>
        <taxon>eudicotyledons</taxon>
        <taxon>Gunneridae</taxon>
        <taxon>Pentapetalae</taxon>
        <taxon>rosids</taxon>
        <taxon>malvids</taxon>
        <taxon>Malvales</taxon>
        <taxon>Malvaceae</taxon>
        <taxon>Malvoideae</taxon>
        <taxon>Hibiscus</taxon>
    </lineage>
</organism>
<keyword evidence="2" id="KW-1185">Reference proteome</keyword>
<sequence>MGWFSWFDRITVAAQALYYIWTYGSKFLEVQKQHPDWSLARCIKALFPNIPKPVAEYIVEEHWNSVKRAVTPPITEHQQKIYWEAEEHRKRELKDMEDNWDKW</sequence>
<evidence type="ECO:0000313" key="2">
    <source>
        <dbReference type="Proteomes" id="UP001396334"/>
    </source>
</evidence>
<proteinExistence type="predicted"/>
<comment type="caution">
    <text evidence="1">The sequence shown here is derived from an EMBL/GenBank/DDBJ whole genome shotgun (WGS) entry which is preliminary data.</text>
</comment>
<reference evidence="1 2" key="1">
    <citation type="journal article" date="2024" name="G3 (Bethesda)">
        <title>Genome assembly of Hibiscus sabdariffa L. provides insights into metabolisms of medicinal natural products.</title>
        <authorList>
            <person name="Kim T."/>
        </authorList>
    </citation>
    <scope>NUCLEOTIDE SEQUENCE [LARGE SCALE GENOMIC DNA]</scope>
    <source>
        <strain evidence="1">TK-2024</strain>
        <tissue evidence="1">Old leaves</tissue>
    </source>
</reference>
<name>A0ABR2PHG4_9ROSI</name>
<accession>A0ABR2PHG4</accession>
<gene>
    <name evidence="1" type="ORF">V6N11_027480</name>
</gene>
<evidence type="ECO:0000313" key="1">
    <source>
        <dbReference type="EMBL" id="KAK8987737.1"/>
    </source>
</evidence>
<protein>
    <submittedName>
        <fullName evidence="1">Uncharacterized protein</fullName>
    </submittedName>
</protein>
<dbReference type="EMBL" id="JBBPBN010000060">
    <property type="protein sequence ID" value="KAK8987737.1"/>
    <property type="molecule type" value="Genomic_DNA"/>
</dbReference>
<dbReference type="Proteomes" id="UP001396334">
    <property type="component" value="Unassembled WGS sequence"/>
</dbReference>